<dbReference type="CDD" id="cd21199">
    <property type="entry name" value="CH_CYTS"/>
    <property type="match status" value="1"/>
</dbReference>
<feature type="compositionally biased region" description="Polar residues" evidence="2">
    <location>
        <begin position="882"/>
        <end position="893"/>
    </location>
</feature>
<feature type="domain" description="Calponin-homology (CH)" evidence="3">
    <location>
        <begin position="1979"/>
        <end position="2078"/>
    </location>
</feature>
<reference evidence="4" key="1">
    <citation type="submission" date="2021-12" db="EMBL/GenBank/DDBJ databases">
        <authorList>
            <person name="King R."/>
        </authorList>
    </citation>
    <scope>NUCLEOTIDE SEQUENCE</scope>
</reference>
<dbReference type="SUPFAM" id="SSF47576">
    <property type="entry name" value="Calponin-homology domain, CH-domain"/>
    <property type="match status" value="1"/>
</dbReference>
<feature type="coiled-coil region" evidence="1">
    <location>
        <begin position="685"/>
        <end position="874"/>
    </location>
</feature>
<evidence type="ECO:0000313" key="4">
    <source>
        <dbReference type="EMBL" id="CAH2986457.1"/>
    </source>
</evidence>
<feature type="compositionally biased region" description="Low complexity" evidence="2">
    <location>
        <begin position="1906"/>
        <end position="1932"/>
    </location>
</feature>
<feature type="compositionally biased region" description="Low complexity" evidence="2">
    <location>
        <begin position="903"/>
        <end position="913"/>
    </location>
</feature>
<dbReference type="PANTHER" id="PTHR23167:SF69">
    <property type="entry name" value="FI18193P1"/>
    <property type="match status" value="1"/>
</dbReference>
<feature type="region of interest" description="Disordered" evidence="2">
    <location>
        <begin position="1036"/>
        <end position="1069"/>
    </location>
</feature>
<dbReference type="Pfam" id="PF00307">
    <property type="entry name" value="CH"/>
    <property type="match status" value="1"/>
</dbReference>
<feature type="region of interest" description="Disordered" evidence="2">
    <location>
        <begin position="1888"/>
        <end position="1934"/>
    </location>
</feature>
<name>A0ABN8L4M2_CHISP</name>
<feature type="region of interest" description="Disordered" evidence="2">
    <location>
        <begin position="1665"/>
        <end position="1690"/>
    </location>
</feature>
<feature type="region of interest" description="Disordered" evidence="2">
    <location>
        <begin position="1340"/>
        <end position="1362"/>
    </location>
</feature>
<feature type="compositionally biased region" description="Polar residues" evidence="2">
    <location>
        <begin position="1743"/>
        <end position="1767"/>
    </location>
</feature>
<feature type="compositionally biased region" description="Pro residues" evidence="2">
    <location>
        <begin position="1794"/>
        <end position="1815"/>
    </location>
</feature>
<feature type="compositionally biased region" description="Low complexity" evidence="2">
    <location>
        <begin position="134"/>
        <end position="147"/>
    </location>
</feature>
<keyword evidence="5" id="KW-1185">Reference proteome</keyword>
<dbReference type="Proteomes" id="UP001153292">
    <property type="component" value="Chromosome 21"/>
</dbReference>
<feature type="compositionally biased region" description="Polar residues" evidence="2">
    <location>
        <begin position="1706"/>
        <end position="1721"/>
    </location>
</feature>
<gene>
    <name evidence="4" type="ORF">CHILSU_LOCUS6177</name>
</gene>
<dbReference type="SMART" id="SM00033">
    <property type="entry name" value="CH"/>
    <property type="match status" value="1"/>
</dbReference>
<feature type="coiled-coil region" evidence="1">
    <location>
        <begin position="505"/>
        <end position="539"/>
    </location>
</feature>
<dbReference type="Gene3D" id="1.10.418.10">
    <property type="entry name" value="Calponin-like domain"/>
    <property type="match status" value="1"/>
</dbReference>
<feature type="region of interest" description="Disordered" evidence="2">
    <location>
        <begin position="222"/>
        <end position="253"/>
    </location>
</feature>
<dbReference type="EMBL" id="OU963914">
    <property type="protein sequence ID" value="CAH2986457.1"/>
    <property type="molecule type" value="Genomic_DNA"/>
</dbReference>
<feature type="region of interest" description="Disordered" evidence="2">
    <location>
        <begin position="882"/>
        <end position="913"/>
    </location>
</feature>
<sequence>MGVLQFVRTTKKGKIEEVMQQKGPVVPHNIKLQQPHSASSQQLRSRAFSANFFKATFSSRSKAVPSASSTYEVVETTKIGSAETKPITRNRPRTVTQTDPTARIKLKRTDPNKPLPKRPDKILLNPRKPERKALPTTPAEPKTPTTPKDTKNDLKSPKVVLQIVKKSHAPPTPDKASILPPSLKPKVVEEKFKLTKIINNNDVWTNANETKHVEKKASILSVRGPSSQGKQEGTLKGAPSVSSLDSKHHKVAPARDKSLKIFGSKEKLHKAHKKKDLGNNNAVLEDPELREGLEYEDGQRDYGSADELSVGERGSQECISLPVILNAEHMPEFQEVELRPRVPSEASLSSGVREIETLRRELEASTMERAQLQSRVDELLERAAEADRLQAELERIKTLEAERVAALERLADENGALRARLRGVAHSPLSDSEKRQLLLAPAPRRMHSSAPASIALAHNGEGESCEAGTPEWDKHSSSLSEVSVACLQDRILQMEEHHYSTSEELQATLAELAELQSQLADAHADMERLTDEKQVLLESLCRQTEKLEDSRTKVDTLQELLLREGVEPETLVSGDIDQQLLAVLKLSQEERRHLLTKLEQLEAELNETKTTLDEKTKENESLTERIRSLESSVERLETERSQLQQEAENAREVSSARQHQLTTLSGLLDAAKAKLEERQGVAEGAAEAEAAAALARREADAASARALALADRLAHAQRQLDRAHSDARKLHDDALVSRNNAKSTISELEFQLEQLRQEKSALQGEIKTLQDNVSEMQIQVQVTSDEKLTLMTRAGEALARAADAERQLQDARTRNAQLTRDRERDEAEWKQFQSDLLMTVRVANDFKTEAQRELERLVSENKIARDRIRLLEDQIHSMKGLNKSQSVDSVTNFSDDDKRLSKESLQSDSQSDSSSIDIFKNIRTRYMSRVHSVSESPRKDTSIIDQAFYRLSLPEIKSDLNDILPQPFKLEIDNVTTDETNDDDTHKSISPDNTEELNGKILAEAVLPPFEAKGIKRQEALDFIKDKVVRQDALEEMDHSSLEEQENCQSDLNSNSNNFTPESVQPVNPSSDIIEIKDKNISNLLHGKPKSFSMENLNTNSEYRDALQEATSIEFLGPNSNYSDFSSNIENVSNSIPKQSKISTFKNVPLTNAEKSSKCFSVNDLIPNTKPIPVVKAESILPYPYPNDKNPSFEIDSTKADKTNAIPVIPLESNIEHDIKKVNEELTSSFKAAIERISASSNHKLPLSNSMDEINKVTENDNVNKIEEKNVPYPQLSSIKIGTEDKETPMKERTDDSSVITKVDSDLEPATRVDNPVQDKPKIKAVIPKIEISENFVSDSAGHSENISNTELLNSSSQKEKDPEIIDEDVSYHLKINSMDEIPSPAVSQVVALPLNVSNHGNSRLKTRLKTFVTPINIVNGAIDRTSPIIISPVLIQPIFFKPQQQQPAFEIKEVKEAKKSTVYYDDMDKVVVEDKKLQSAKSPNQLGLHKVDEDRTGTFEKRGIYQKNTRSKQLPFLSWKTFGAGYNTVESKSPSPVKLGPNLPEAPKPGVIKLTKTPEWLIDNQYYQPMDNVPFFINTTQQFPKPKVEVEHRVKDSPKINTNPFLPLINTRRRDSEQEHYYEEIGQPILPLTPVEKNIADDDKIFKSTAEEFASVPREEILKVPRRPKRPKRESLQSENLFDQGKDDTVPITKELSSITKSVISLSRTPSAKQFDNKPSGSIGEIVQNLEKKPPQPEPRSNPDTPSRKYSLQNQKAPSVETNTGSWPRGPKPYWKTLEHKRLSHPIRSLNDPLPPRPLPMPPRSEETPPPPPLLTSASLQDIMASAASHRRTKGVSRQDSRLSVKSLIESIENAAKAAKQSPATTPVGEWPQQTTVAVTTANNMKNGLSENQQTSNGLNNGNYAAKPPASRSARASPSNNDAAPAPAGGANIPDEQRALATLQQKAIESFVRRNSYGDICERKDPLNALQVKNGGSKRNALLKWCQQKTHGYNNIDITNFSSSWNDGMALCALLHSYLGDARVPYGTLSPHDKRTNFSVAFAAAESVGIPTTLNIQDMIQQERPDWQQVMAYVTSIYKHFET</sequence>
<feature type="region of interest" description="Disordered" evidence="2">
    <location>
        <begin position="289"/>
        <end position="311"/>
    </location>
</feature>
<feature type="region of interest" description="Disordered" evidence="2">
    <location>
        <begin position="1706"/>
        <end position="1818"/>
    </location>
</feature>
<dbReference type="InterPro" id="IPR001715">
    <property type="entry name" value="CH_dom"/>
</dbReference>
<feature type="coiled-coil region" evidence="1">
    <location>
        <begin position="355"/>
        <end position="409"/>
    </location>
</feature>
<protein>
    <recommendedName>
        <fullName evidence="3">Calponin-homology (CH) domain-containing protein</fullName>
    </recommendedName>
</protein>
<feature type="coiled-coil region" evidence="1">
    <location>
        <begin position="584"/>
        <end position="653"/>
    </location>
</feature>
<evidence type="ECO:0000259" key="3">
    <source>
        <dbReference type="SMART" id="SM00033"/>
    </source>
</evidence>
<organism evidence="4 5">
    <name type="scientific">Chilo suppressalis</name>
    <name type="common">Asiatic rice borer moth</name>
    <dbReference type="NCBI Taxonomy" id="168631"/>
    <lineage>
        <taxon>Eukaryota</taxon>
        <taxon>Metazoa</taxon>
        <taxon>Ecdysozoa</taxon>
        <taxon>Arthropoda</taxon>
        <taxon>Hexapoda</taxon>
        <taxon>Insecta</taxon>
        <taxon>Pterygota</taxon>
        <taxon>Neoptera</taxon>
        <taxon>Endopterygota</taxon>
        <taxon>Lepidoptera</taxon>
        <taxon>Glossata</taxon>
        <taxon>Ditrysia</taxon>
        <taxon>Pyraloidea</taxon>
        <taxon>Crambidae</taxon>
        <taxon>Crambinae</taxon>
        <taxon>Chilo</taxon>
    </lineage>
</organism>
<feature type="compositionally biased region" description="Basic and acidic residues" evidence="2">
    <location>
        <begin position="289"/>
        <end position="300"/>
    </location>
</feature>
<feature type="compositionally biased region" description="Polar residues" evidence="2">
    <location>
        <begin position="1340"/>
        <end position="1357"/>
    </location>
</feature>
<keyword evidence="1" id="KW-0175">Coiled coil</keyword>
<evidence type="ECO:0000256" key="1">
    <source>
        <dbReference type="SAM" id="Coils"/>
    </source>
</evidence>
<evidence type="ECO:0000313" key="5">
    <source>
        <dbReference type="Proteomes" id="UP001153292"/>
    </source>
</evidence>
<feature type="compositionally biased region" description="Polar residues" evidence="2">
    <location>
        <begin position="1047"/>
        <end position="1069"/>
    </location>
</feature>
<feature type="compositionally biased region" description="Polar residues" evidence="2">
    <location>
        <begin position="1888"/>
        <end position="1904"/>
    </location>
</feature>
<evidence type="ECO:0000256" key="2">
    <source>
        <dbReference type="SAM" id="MobiDB-lite"/>
    </source>
</evidence>
<feature type="region of interest" description="Disordered" evidence="2">
    <location>
        <begin position="82"/>
        <end position="155"/>
    </location>
</feature>
<dbReference type="PANTHER" id="PTHR23167">
    <property type="entry name" value="CALPONIN HOMOLOGY DOMAIN-CONTAINING PROTEIN DDB_G0272472-RELATED"/>
    <property type="match status" value="1"/>
</dbReference>
<accession>A0ABN8L4M2</accession>
<feature type="compositionally biased region" description="Basic and acidic residues" evidence="2">
    <location>
        <begin position="107"/>
        <end position="133"/>
    </location>
</feature>
<dbReference type="InterPro" id="IPR036872">
    <property type="entry name" value="CH_dom_sf"/>
</dbReference>
<proteinExistence type="predicted"/>
<dbReference type="InterPro" id="IPR050540">
    <property type="entry name" value="F-actin_Monoox_Mical"/>
</dbReference>